<comment type="caution">
    <text evidence="2">The sequence shown here is derived from an EMBL/GenBank/DDBJ whole genome shotgun (WGS) entry which is preliminary data.</text>
</comment>
<evidence type="ECO:0000256" key="1">
    <source>
        <dbReference type="SAM" id="Coils"/>
    </source>
</evidence>
<dbReference type="STRING" id="6184.A0A430Q8F9"/>
<name>A0A430Q8F9_SCHBO</name>
<feature type="coiled-coil region" evidence="1">
    <location>
        <begin position="26"/>
        <end position="83"/>
    </location>
</feature>
<keyword evidence="3" id="KW-1185">Reference proteome</keyword>
<evidence type="ECO:0000313" key="3">
    <source>
        <dbReference type="Proteomes" id="UP000290809"/>
    </source>
</evidence>
<protein>
    <submittedName>
        <fullName evidence="2">Uncharacterized protein</fullName>
    </submittedName>
</protein>
<proteinExistence type="predicted"/>
<dbReference type="Proteomes" id="UP000290809">
    <property type="component" value="Unassembled WGS sequence"/>
</dbReference>
<dbReference type="AlphaFoldDB" id="A0A430Q8F9"/>
<sequence length="89" mass="10074">MKAKIRDARDSCMGQIRQNTVYLTKLLTLFNENQQLQNDLNQANGAKIGTIQSSLGIVDSKQLKQLSQLVKLQNDEINSLTQEIQKLSR</sequence>
<accession>A0A430Q8F9</accession>
<keyword evidence="1" id="KW-0175">Coiled coil</keyword>
<dbReference type="EMBL" id="QMKO01002301">
    <property type="protein sequence ID" value="RTG83981.1"/>
    <property type="molecule type" value="Genomic_DNA"/>
</dbReference>
<evidence type="ECO:0000313" key="2">
    <source>
        <dbReference type="EMBL" id="RTG83981.1"/>
    </source>
</evidence>
<reference evidence="2 3" key="1">
    <citation type="journal article" date="2019" name="PLoS Pathog.">
        <title>Genome sequence of the bovine parasite Schistosoma bovis Tanzania.</title>
        <authorList>
            <person name="Oey H."/>
            <person name="Zakrzewski M."/>
            <person name="Gobert G."/>
            <person name="Gravermann K."/>
            <person name="Stoye J."/>
            <person name="Jones M."/>
            <person name="Mcmanus D."/>
            <person name="Krause L."/>
        </authorList>
    </citation>
    <scope>NUCLEOTIDE SEQUENCE [LARGE SCALE GENOMIC DNA]</scope>
    <source>
        <strain evidence="2 3">TAN1997</strain>
    </source>
</reference>
<gene>
    <name evidence="2" type="ORF">DC041_0008614</name>
</gene>
<organism evidence="2 3">
    <name type="scientific">Schistosoma bovis</name>
    <name type="common">Blood fluke</name>
    <dbReference type="NCBI Taxonomy" id="6184"/>
    <lineage>
        <taxon>Eukaryota</taxon>
        <taxon>Metazoa</taxon>
        <taxon>Spiralia</taxon>
        <taxon>Lophotrochozoa</taxon>
        <taxon>Platyhelminthes</taxon>
        <taxon>Trematoda</taxon>
        <taxon>Digenea</taxon>
        <taxon>Strigeidida</taxon>
        <taxon>Schistosomatoidea</taxon>
        <taxon>Schistosomatidae</taxon>
        <taxon>Schistosoma</taxon>
    </lineage>
</organism>